<name>A0ABN0RCX3_9LIST</name>
<dbReference type="InterPro" id="IPR029021">
    <property type="entry name" value="Prot-tyrosine_phosphatase-like"/>
</dbReference>
<dbReference type="SUPFAM" id="SSF52799">
    <property type="entry name" value="(Phosphotyrosine protein) phosphatases II"/>
    <property type="match status" value="1"/>
</dbReference>
<dbReference type="PROSITE" id="PS50056">
    <property type="entry name" value="TYR_PHOSPHATASE_2"/>
    <property type="match status" value="1"/>
</dbReference>
<dbReference type="EMBL" id="AODF01000030">
    <property type="protein sequence ID" value="EUJ28041.1"/>
    <property type="molecule type" value="Genomic_DNA"/>
</dbReference>
<dbReference type="RefSeq" id="WP_036098078.1">
    <property type="nucleotide sequence ID" value="NZ_AODF01000030.1"/>
</dbReference>
<keyword evidence="3" id="KW-1185">Reference proteome</keyword>
<dbReference type="InterPro" id="IPR016130">
    <property type="entry name" value="Tyr_Pase_AS"/>
</dbReference>
<protein>
    <recommendedName>
        <fullName evidence="1">Tyrosine specific protein phosphatases domain-containing protein</fullName>
    </recommendedName>
</protein>
<organism evidence="2 3">
    <name type="scientific">Listeria floridensis FSL S10-1187</name>
    <dbReference type="NCBI Taxonomy" id="1265817"/>
    <lineage>
        <taxon>Bacteria</taxon>
        <taxon>Bacillati</taxon>
        <taxon>Bacillota</taxon>
        <taxon>Bacilli</taxon>
        <taxon>Bacillales</taxon>
        <taxon>Listeriaceae</taxon>
        <taxon>Listeria</taxon>
    </lineage>
</organism>
<sequence length="169" mass="19708">MANYINKEKREIDFDPFSLPIIALPEVMAVIFQPKTDHALLIRITDQNKEFMALKHPEYYQAVLEIHFNDINETDDYWGLSQKEKEEMKLFNERHAEIIFNFIDQNPDHGQIVVHCDAGISRSSAVAMGLAEHYGDFDTLAKLREVKRYLPNPRVRAVMRGERYLPTNS</sequence>
<comment type="caution">
    <text evidence="2">The sequence shown here is derived from an EMBL/GenBank/DDBJ whole genome shotgun (WGS) entry which is preliminary data.</text>
</comment>
<dbReference type="Gene3D" id="3.90.190.10">
    <property type="entry name" value="Protein tyrosine phosphatase superfamily"/>
    <property type="match status" value="1"/>
</dbReference>
<dbReference type="PROSITE" id="PS00383">
    <property type="entry name" value="TYR_PHOSPHATASE_1"/>
    <property type="match status" value="1"/>
</dbReference>
<feature type="domain" description="Tyrosine specific protein phosphatases" evidence="1">
    <location>
        <begin position="93"/>
        <end position="165"/>
    </location>
</feature>
<dbReference type="InterPro" id="IPR000387">
    <property type="entry name" value="Tyr_Pase_dom"/>
</dbReference>
<reference evidence="2 3" key="1">
    <citation type="journal article" date="2014" name="Int. J. Syst. Evol. Microbiol.">
        <title>Listeria floridensis sp. nov., Listeria aquatica sp. nov., Listeria cornellensis sp. nov., Listeria riparia sp. nov. and Listeria grandensis sp. nov., from agricultural and natural environments.</title>
        <authorList>
            <person name="den Bakker H.C."/>
            <person name="Warchocki S."/>
            <person name="Wright E.M."/>
            <person name="Allred A.F."/>
            <person name="Ahlstrom C."/>
            <person name="Manuel C.S."/>
            <person name="Stasiewicz M.J."/>
            <person name="Burrell A."/>
            <person name="Roof S."/>
            <person name="Strawn L."/>
            <person name="Fortes E.D."/>
            <person name="Nightingale K.K."/>
            <person name="Kephart D."/>
            <person name="Wiedmann M."/>
        </authorList>
    </citation>
    <scope>NUCLEOTIDE SEQUENCE [LARGE SCALE GENOMIC DNA]</scope>
    <source>
        <strain evidence="2 3">FSL S10-1187</strain>
    </source>
</reference>
<gene>
    <name evidence="2" type="ORF">MFLO_12801</name>
</gene>
<evidence type="ECO:0000313" key="2">
    <source>
        <dbReference type="EMBL" id="EUJ28041.1"/>
    </source>
</evidence>
<evidence type="ECO:0000259" key="1">
    <source>
        <dbReference type="PROSITE" id="PS50056"/>
    </source>
</evidence>
<accession>A0ABN0RCX3</accession>
<proteinExistence type="predicted"/>
<dbReference type="Proteomes" id="UP000019249">
    <property type="component" value="Unassembled WGS sequence"/>
</dbReference>
<evidence type="ECO:0000313" key="3">
    <source>
        <dbReference type="Proteomes" id="UP000019249"/>
    </source>
</evidence>